<dbReference type="Pfam" id="PF02852">
    <property type="entry name" value="Pyr_redox_dim"/>
    <property type="match status" value="1"/>
</dbReference>
<dbReference type="InterPro" id="IPR012999">
    <property type="entry name" value="Pyr_OxRdtase_I_AS"/>
</dbReference>
<evidence type="ECO:0000259" key="17">
    <source>
        <dbReference type="Pfam" id="PF02852"/>
    </source>
</evidence>
<dbReference type="KEGG" id="est:DN752_06195"/>
<dbReference type="GO" id="GO:0006103">
    <property type="term" value="P:2-oxoglutarate metabolic process"/>
    <property type="evidence" value="ECO:0007669"/>
    <property type="project" value="TreeGrafter"/>
</dbReference>
<evidence type="ECO:0000256" key="5">
    <source>
        <dbReference type="ARBA" id="ARBA00022490"/>
    </source>
</evidence>
<reference evidence="19 20" key="1">
    <citation type="submission" date="2018-06" db="EMBL/GenBank/DDBJ databases">
        <title>Echinicola strongylocentroti sp. nov., isolated from a sea urchin Strongylocentrotus intermedius.</title>
        <authorList>
            <person name="Bae S.S."/>
        </authorList>
    </citation>
    <scope>NUCLEOTIDE SEQUENCE [LARGE SCALE GENOMIC DNA]</scope>
    <source>
        <strain evidence="19 20">MEBiC08714</strain>
    </source>
</reference>
<dbReference type="FunFam" id="3.30.390.30:FF:000001">
    <property type="entry name" value="Dihydrolipoyl dehydrogenase"/>
    <property type="match status" value="1"/>
</dbReference>
<feature type="binding site" evidence="14">
    <location>
        <position position="52"/>
    </location>
    <ligand>
        <name>FAD</name>
        <dbReference type="ChEBI" id="CHEBI:57692"/>
    </ligand>
</feature>
<dbReference type="RefSeq" id="WP_112783141.1">
    <property type="nucleotide sequence ID" value="NZ_CP030041.1"/>
</dbReference>
<evidence type="ECO:0000256" key="3">
    <source>
        <dbReference type="ARBA" id="ARBA00012608"/>
    </source>
</evidence>
<dbReference type="PANTHER" id="PTHR22912:SF217">
    <property type="entry name" value="DIHYDROLIPOYL DEHYDROGENASE"/>
    <property type="match status" value="1"/>
</dbReference>
<sequence>MSSTKFDVIVVGSGPGGYVAAIRASQLGLKTAVVEAAELGGICLNWGCIPTKALLKSAQVFEYINHAKDYGITVKDPKADFGGMVERSRGVADGMSKGIQFLLKKNKIEQLLGWGKVKPGKKVEVEDKDGKKTTYSADNIIIATGARSRELPAIKIDDKKVIGYRKAMTLEKQPKKMVVVGSGAIGVEFAYFYAAIGTEVTVVEFMDRIVPNEDAEVSKALERMYKKAGMNIMTSTEVTDVDTKGSGCKVTVKTKKGEETIDCDVVLSAAGVVANVENCGLEDVGIVVDKGRIKVDEFYKTNMPGYYAIGDVIPGPALAHVASAEGIICVEKIAGHNPEPLDYNNIPGCTYCVPEIASVGYTEEKAKEAGYELKVGKFPFSASGKAKAAGASDGFVKLIFDAKYGELLGAHMIGANVTELIAEIVAVRKLETTGHELIKTVHPHPTMSEAVMEAAAAAYDEVIHL</sequence>
<dbReference type="SUPFAM" id="SSF51905">
    <property type="entry name" value="FAD/NAD(P)-binding domain"/>
    <property type="match status" value="1"/>
</dbReference>
<feature type="domain" description="FAD/NAD(P)-binding" evidence="18">
    <location>
        <begin position="6"/>
        <end position="326"/>
    </location>
</feature>
<keyword evidence="20" id="KW-1185">Reference proteome</keyword>
<dbReference type="PRINTS" id="PR00411">
    <property type="entry name" value="PNDRDTASEI"/>
</dbReference>
<comment type="similarity">
    <text evidence="2 16">Belongs to the class-I pyridine nucleotide-disulfide oxidoreductase family.</text>
</comment>
<evidence type="ECO:0000256" key="7">
    <source>
        <dbReference type="ARBA" id="ARBA00022827"/>
    </source>
</evidence>
<keyword evidence="10" id="KW-1015">Disulfide bond</keyword>
<keyword evidence="6 16" id="KW-0285">Flavoprotein</keyword>
<dbReference type="PANTHER" id="PTHR22912">
    <property type="entry name" value="DISULFIDE OXIDOREDUCTASE"/>
    <property type="match status" value="1"/>
</dbReference>
<comment type="subcellular location">
    <subcellularLocation>
        <location evidence="1">Cytoplasm</location>
    </subcellularLocation>
</comment>
<feature type="binding site" evidence="14">
    <location>
        <position position="204"/>
    </location>
    <ligand>
        <name>NAD(+)</name>
        <dbReference type="ChEBI" id="CHEBI:57540"/>
    </ligand>
</feature>
<feature type="binding site" evidence="14">
    <location>
        <position position="311"/>
    </location>
    <ligand>
        <name>FAD</name>
        <dbReference type="ChEBI" id="CHEBI:57692"/>
    </ligand>
</feature>
<gene>
    <name evidence="19" type="primary">lpdA</name>
    <name evidence="19" type="ORF">DN752_06195</name>
</gene>
<organism evidence="19 20">
    <name type="scientific">Echinicola strongylocentroti</name>
    <dbReference type="NCBI Taxonomy" id="1795355"/>
    <lineage>
        <taxon>Bacteria</taxon>
        <taxon>Pseudomonadati</taxon>
        <taxon>Bacteroidota</taxon>
        <taxon>Cytophagia</taxon>
        <taxon>Cytophagales</taxon>
        <taxon>Cyclobacteriaceae</taxon>
        <taxon>Echinicola</taxon>
    </lineage>
</organism>
<feature type="domain" description="Pyridine nucleotide-disulphide oxidoreductase dimerisation" evidence="17">
    <location>
        <begin position="346"/>
        <end position="455"/>
    </location>
</feature>
<evidence type="ECO:0000256" key="1">
    <source>
        <dbReference type="ARBA" id="ARBA00004496"/>
    </source>
</evidence>
<dbReference type="Pfam" id="PF07992">
    <property type="entry name" value="Pyr_redox_2"/>
    <property type="match status" value="1"/>
</dbReference>
<evidence type="ECO:0000256" key="8">
    <source>
        <dbReference type="ARBA" id="ARBA00023002"/>
    </source>
</evidence>
<keyword evidence="7 14" id="KW-0274">FAD</keyword>
<dbReference type="NCBIfam" id="TIGR01350">
    <property type="entry name" value="lipoamide_DH"/>
    <property type="match status" value="1"/>
</dbReference>
<keyword evidence="11 16" id="KW-0676">Redox-active center</keyword>
<evidence type="ECO:0000256" key="9">
    <source>
        <dbReference type="ARBA" id="ARBA00023027"/>
    </source>
</evidence>
<dbReference type="Gene3D" id="3.50.50.60">
    <property type="entry name" value="FAD/NAD(P)-binding domain"/>
    <property type="match status" value="2"/>
</dbReference>
<keyword evidence="14" id="KW-0547">Nucleotide-binding</keyword>
<feature type="disulfide bond" description="Redox-active" evidence="15">
    <location>
        <begin position="43"/>
        <end position="48"/>
    </location>
</feature>
<dbReference type="InterPro" id="IPR004099">
    <property type="entry name" value="Pyr_nucl-diS_OxRdtase_dimer"/>
</dbReference>
<dbReference type="PRINTS" id="PR00368">
    <property type="entry name" value="FADPNR"/>
</dbReference>
<comment type="miscellaneous">
    <text evidence="16">The active site is a redox-active disulfide bond.</text>
</comment>
<proteinExistence type="inferred from homology"/>
<protein>
    <recommendedName>
        <fullName evidence="4 16">Dihydrolipoyl dehydrogenase</fullName>
        <ecNumber evidence="3 16">1.8.1.4</ecNumber>
    </recommendedName>
</protein>
<keyword evidence="5" id="KW-0963">Cytoplasm</keyword>
<evidence type="ECO:0000256" key="12">
    <source>
        <dbReference type="ARBA" id="ARBA00049187"/>
    </source>
</evidence>
<accession>A0A2Z4IH45</accession>
<keyword evidence="8 16" id="KW-0560">Oxidoreductase</keyword>
<dbReference type="GO" id="GO:0050660">
    <property type="term" value="F:flavin adenine dinucleotide binding"/>
    <property type="evidence" value="ECO:0007669"/>
    <property type="project" value="InterPro"/>
</dbReference>
<dbReference type="InterPro" id="IPR050151">
    <property type="entry name" value="Class-I_Pyr_Nuc-Dis_Oxidored"/>
</dbReference>
<dbReference type="Gene3D" id="3.30.390.30">
    <property type="match status" value="1"/>
</dbReference>
<comment type="catalytic activity">
    <reaction evidence="12 16">
        <text>N(6)-[(R)-dihydrolipoyl]-L-lysyl-[protein] + NAD(+) = N(6)-[(R)-lipoyl]-L-lysyl-[protein] + NADH + H(+)</text>
        <dbReference type="Rhea" id="RHEA:15045"/>
        <dbReference type="Rhea" id="RHEA-COMP:10474"/>
        <dbReference type="Rhea" id="RHEA-COMP:10475"/>
        <dbReference type="ChEBI" id="CHEBI:15378"/>
        <dbReference type="ChEBI" id="CHEBI:57540"/>
        <dbReference type="ChEBI" id="CHEBI:57945"/>
        <dbReference type="ChEBI" id="CHEBI:83099"/>
        <dbReference type="ChEBI" id="CHEBI:83100"/>
        <dbReference type="EC" id="1.8.1.4"/>
    </reaction>
</comment>
<dbReference type="InterPro" id="IPR023753">
    <property type="entry name" value="FAD/NAD-binding_dom"/>
</dbReference>
<evidence type="ECO:0000256" key="11">
    <source>
        <dbReference type="ARBA" id="ARBA00023284"/>
    </source>
</evidence>
<keyword evidence="9 14" id="KW-0520">NAD</keyword>
<dbReference type="InterPro" id="IPR016156">
    <property type="entry name" value="FAD/NAD-linked_Rdtase_dimer_sf"/>
</dbReference>
<dbReference type="OrthoDB" id="9800167at2"/>
<dbReference type="GO" id="GO:0004148">
    <property type="term" value="F:dihydrolipoyl dehydrogenase (NADH) activity"/>
    <property type="evidence" value="ECO:0007669"/>
    <property type="project" value="UniProtKB-EC"/>
</dbReference>
<dbReference type="Proteomes" id="UP000248688">
    <property type="component" value="Chromosome"/>
</dbReference>
<evidence type="ECO:0000256" key="14">
    <source>
        <dbReference type="PIRSR" id="PIRSR000350-3"/>
    </source>
</evidence>
<evidence type="ECO:0000259" key="18">
    <source>
        <dbReference type="Pfam" id="PF07992"/>
    </source>
</evidence>
<dbReference type="PROSITE" id="PS00076">
    <property type="entry name" value="PYRIDINE_REDOX_1"/>
    <property type="match status" value="1"/>
</dbReference>
<feature type="binding site" evidence="14">
    <location>
        <position position="271"/>
    </location>
    <ligand>
        <name>NAD(+)</name>
        <dbReference type="ChEBI" id="CHEBI:57540"/>
    </ligand>
</feature>
<dbReference type="InterPro" id="IPR001100">
    <property type="entry name" value="Pyr_nuc-diS_OxRdtase"/>
</dbReference>
<evidence type="ECO:0000256" key="2">
    <source>
        <dbReference type="ARBA" id="ARBA00007532"/>
    </source>
</evidence>
<dbReference type="EC" id="1.8.1.4" evidence="3 16"/>
<evidence type="ECO:0000313" key="19">
    <source>
        <dbReference type="EMBL" id="AWW29743.1"/>
    </source>
</evidence>
<dbReference type="GO" id="GO:0005737">
    <property type="term" value="C:cytoplasm"/>
    <property type="evidence" value="ECO:0007669"/>
    <property type="project" value="UniProtKB-SubCell"/>
</dbReference>
<evidence type="ECO:0000256" key="6">
    <source>
        <dbReference type="ARBA" id="ARBA00022630"/>
    </source>
</evidence>
<evidence type="ECO:0000256" key="16">
    <source>
        <dbReference type="RuleBase" id="RU003692"/>
    </source>
</evidence>
<feature type="active site" description="Proton acceptor" evidence="13">
    <location>
        <position position="444"/>
    </location>
</feature>
<feature type="binding site" evidence="14">
    <location>
        <position position="115"/>
    </location>
    <ligand>
        <name>FAD</name>
        <dbReference type="ChEBI" id="CHEBI:57692"/>
    </ligand>
</feature>
<evidence type="ECO:0000256" key="15">
    <source>
        <dbReference type="PIRSR" id="PIRSR000350-4"/>
    </source>
</evidence>
<comment type="cofactor">
    <cofactor evidence="14 16">
        <name>FAD</name>
        <dbReference type="ChEBI" id="CHEBI:57692"/>
    </cofactor>
    <text evidence="14 16">Binds 1 FAD per subunit.</text>
</comment>
<evidence type="ECO:0000256" key="10">
    <source>
        <dbReference type="ARBA" id="ARBA00023157"/>
    </source>
</evidence>
<evidence type="ECO:0000256" key="13">
    <source>
        <dbReference type="PIRSR" id="PIRSR000350-2"/>
    </source>
</evidence>
<dbReference type="EMBL" id="CP030041">
    <property type="protein sequence ID" value="AWW29743.1"/>
    <property type="molecule type" value="Genomic_DNA"/>
</dbReference>
<feature type="binding site" evidence="14">
    <location>
        <begin position="181"/>
        <end position="188"/>
    </location>
    <ligand>
        <name>NAD(+)</name>
        <dbReference type="ChEBI" id="CHEBI:57540"/>
    </ligand>
</feature>
<evidence type="ECO:0000256" key="4">
    <source>
        <dbReference type="ARBA" id="ARBA00016961"/>
    </source>
</evidence>
<dbReference type="PIRSF" id="PIRSF000350">
    <property type="entry name" value="Mercury_reductase_MerA"/>
    <property type="match status" value="1"/>
</dbReference>
<dbReference type="InterPro" id="IPR006258">
    <property type="entry name" value="Lipoamide_DH"/>
</dbReference>
<evidence type="ECO:0000313" key="20">
    <source>
        <dbReference type="Proteomes" id="UP000248688"/>
    </source>
</evidence>
<dbReference type="SUPFAM" id="SSF55424">
    <property type="entry name" value="FAD/NAD-linked reductases, dimerisation (C-terminal) domain"/>
    <property type="match status" value="1"/>
</dbReference>
<name>A0A2Z4IH45_9BACT</name>
<dbReference type="AlphaFoldDB" id="A0A2Z4IH45"/>
<dbReference type="InterPro" id="IPR036188">
    <property type="entry name" value="FAD/NAD-bd_sf"/>
</dbReference>